<evidence type="ECO:0000256" key="2">
    <source>
        <dbReference type="ARBA" id="ARBA00022845"/>
    </source>
</evidence>
<evidence type="ECO:0000256" key="1">
    <source>
        <dbReference type="ARBA" id="ARBA00022490"/>
    </source>
</evidence>
<proteinExistence type="inferred from homology"/>
<dbReference type="InterPro" id="IPR034694">
    <property type="entry name" value="HPF_long/plastid"/>
</dbReference>
<dbReference type="SUPFAM" id="SSF69754">
    <property type="entry name" value="Ribosome binding protein Y (YfiA homologue)"/>
    <property type="match status" value="1"/>
</dbReference>
<dbReference type="InterPro" id="IPR032528">
    <property type="entry name" value="Ribosom_S30AE_C"/>
</dbReference>
<evidence type="ECO:0000256" key="4">
    <source>
        <dbReference type="SAM" id="MobiDB-lite"/>
    </source>
</evidence>
<feature type="compositionally biased region" description="Low complexity" evidence="4">
    <location>
        <begin position="211"/>
        <end position="227"/>
    </location>
</feature>
<evidence type="ECO:0000313" key="6">
    <source>
        <dbReference type="EMBL" id="PRY55826.1"/>
    </source>
</evidence>
<comment type="function">
    <text evidence="3">Required for dimerization of active 70S ribosomes into 100S ribosomes in stationary phase; 100S ribosomes are translationally inactive and sometimes present during exponential growth.</text>
</comment>
<dbReference type="Pfam" id="PF02482">
    <property type="entry name" value="Ribosomal_S30AE"/>
    <property type="match status" value="1"/>
</dbReference>
<dbReference type="CDD" id="cd00552">
    <property type="entry name" value="RaiA"/>
    <property type="match status" value="1"/>
</dbReference>
<dbReference type="InterPro" id="IPR050574">
    <property type="entry name" value="HPF/YfiA_ribosome-assoc"/>
</dbReference>
<organism evidence="6 7">
    <name type="scientific">Knoellia remsis</name>
    <dbReference type="NCBI Taxonomy" id="407159"/>
    <lineage>
        <taxon>Bacteria</taxon>
        <taxon>Bacillati</taxon>
        <taxon>Actinomycetota</taxon>
        <taxon>Actinomycetes</taxon>
        <taxon>Micrococcales</taxon>
        <taxon>Intrasporangiaceae</taxon>
        <taxon>Knoellia</taxon>
    </lineage>
</organism>
<keyword evidence="7" id="KW-1185">Reference proteome</keyword>
<dbReference type="InterPro" id="IPR036567">
    <property type="entry name" value="RHF-like"/>
</dbReference>
<dbReference type="HAMAP" id="MF_00839">
    <property type="entry name" value="HPF"/>
    <property type="match status" value="1"/>
</dbReference>
<dbReference type="PANTHER" id="PTHR33231:SF1">
    <property type="entry name" value="30S RIBOSOMAL PROTEIN"/>
    <property type="match status" value="1"/>
</dbReference>
<dbReference type="InterPro" id="IPR038416">
    <property type="entry name" value="Ribosom_S30AE_C_sf"/>
</dbReference>
<evidence type="ECO:0000313" key="7">
    <source>
        <dbReference type="Proteomes" id="UP000237822"/>
    </source>
</evidence>
<keyword evidence="1 3" id="KW-0963">Cytoplasm</keyword>
<sequence>MDIVVTGRHTTVSDRFRQHITAKLDKVQQLAPRARRIDVVVSHEANRRQSKACERIEITVHVKGPVVRAEACQEDKYAAVDVALDKLLERLRRKHDRSVRRGRHTQESVATATAFVPPEPSSNGAAHDDSEDDGGMFADSPIEVREKVHVSSPMSLEQALKEMELVGHDFYLFHDVETDKASVVYRRRGWSYGVLHLDLDGGTDAQTGSGPAAVPEPAAAPERAAAS</sequence>
<dbReference type="NCBIfam" id="TIGR00741">
    <property type="entry name" value="yfiA"/>
    <property type="match status" value="1"/>
</dbReference>
<feature type="domain" description="Sigma 54 modulation/S30EA ribosomal protein C-terminal" evidence="5">
    <location>
        <begin position="144"/>
        <end position="194"/>
    </location>
</feature>
<feature type="region of interest" description="Disordered" evidence="4">
    <location>
        <begin position="203"/>
        <end position="227"/>
    </location>
</feature>
<dbReference type="GO" id="GO:0043024">
    <property type="term" value="F:ribosomal small subunit binding"/>
    <property type="evidence" value="ECO:0007669"/>
    <property type="project" value="TreeGrafter"/>
</dbReference>
<dbReference type="Proteomes" id="UP000237822">
    <property type="component" value="Unassembled WGS sequence"/>
</dbReference>
<dbReference type="Pfam" id="PF16321">
    <property type="entry name" value="Ribosom_S30AE_C"/>
    <property type="match status" value="1"/>
</dbReference>
<comment type="caution">
    <text evidence="6">The sequence shown here is derived from an EMBL/GenBank/DDBJ whole genome shotgun (WGS) entry which is preliminary data.</text>
</comment>
<evidence type="ECO:0000259" key="5">
    <source>
        <dbReference type="Pfam" id="PF16321"/>
    </source>
</evidence>
<dbReference type="Gene3D" id="3.30.505.50">
    <property type="entry name" value="Sigma 54 modulation/S30EA ribosomal protein, C-terminal domain"/>
    <property type="match status" value="1"/>
</dbReference>
<dbReference type="GO" id="GO:0045900">
    <property type="term" value="P:negative regulation of translational elongation"/>
    <property type="evidence" value="ECO:0007669"/>
    <property type="project" value="TreeGrafter"/>
</dbReference>
<dbReference type="PANTHER" id="PTHR33231">
    <property type="entry name" value="30S RIBOSOMAL PROTEIN"/>
    <property type="match status" value="1"/>
</dbReference>
<dbReference type="RefSeq" id="WP_106298240.1">
    <property type="nucleotide sequence ID" value="NZ_PVTI01000021.1"/>
</dbReference>
<protein>
    <recommendedName>
        <fullName evidence="3">Ribosome hibernation promoting factor</fullName>
        <shortName evidence="3">HPF</shortName>
    </recommendedName>
</protein>
<evidence type="ECO:0000256" key="3">
    <source>
        <dbReference type="HAMAP-Rule" id="MF_00839"/>
    </source>
</evidence>
<comment type="subunit">
    <text evidence="3">Interacts with 100S ribosomes.</text>
</comment>
<feature type="region of interest" description="Disordered" evidence="4">
    <location>
        <begin position="97"/>
        <end position="138"/>
    </location>
</feature>
<name>A0A2T0UD10_9MICO</name>
<comment type="similarity">
    <text evidence="3">Belongs to the HPF/YfiA ribosome-associated protein family. Long HPF subfamily.</text>
</comment>
<dbReference type="OrthoDB" id="9794975at2"/>
<comment type="subcellular location">
    <subcellularLocation>
        <location evidence="3">Cytoplasm</location>
    </subcellularLocation>
</comment>
<dbReference type="FunFam" id="3.30.505.50:FF:000002">
    <property type="entry name" value="Ribosome hibernation promoting factor"/>
    <property type="match status" value="1"/>
</dbReference>
<keyword evidence="2 3" id="KW-0810">Translation regulation</keyword>
<gene>
    <name evidence="3" type="primary">hpf</name>
    <name evidence="6" type="ORF">BCF74_1213</name>
</gene>
<dbReference type="GO" id="GO:0022627">
    <property type="term" value="C:cytosolic small ribosomal subunit"/>
    <property type="evidence" value="ECO:0007669"/>
    <property type="project" value="TreeGrafter"/>
</dbReference>
<reference evidence="6 7" key="1">
    <citation type="submission" date="2018-03" db="EMBL/GenBank/DDBJ databases">
        <title>Genomic Encyclopedia of Archaeal and Bacterial Type Strains, Phase II (KMG-II): from individual species to whole genera.</title>
        <authorList>
            <person name="Goeker M."/>
        </authorList>
    </citation>
    <scope>NUCLEOTIDE SEQUENCE [LARGE SCALE GENOMIC DNA]</scope>
    <source>
        <strain evidence="6 7">ATCC BAA-1496</strain>
    </source>
</reference>
<dbReference type="Gene3D" id="3.30.160.100">
    <property type="entry name" value="Ribosome hibernation promotion factor-like"/>
    <property type="match status" value="1"/>
</dbReference>
<accession>A0A2T0UD10</accession>
<dbReference type="EMBL" id="PVTI01000021">
    <property type="protein sequence ID" value="PRY55826.1"/>
    <property type="molecule type" value="Genomic_DNA"/>
</dbReference>
<dbReference type="AlphaFoldDB" id="A0A2T0UD10"/>
<dbReference type="InterPro" id="IPR003489">
    <property type="entry name" value="RHF/RaiA"/>
</dbReference>